<feature type="domain" description="Retrovirus-related Pol polyprotein from transposon TNT 1-94-like beta-barrel" evidence="1">
    <location>
        <begin position="197"/>
        <end position="243"/>
    </location>
</feature>
<name>A0A8S1B7Z6_ARCPL</name>
<organism evidence="2 3">
    <name type="scientific">Arctia plantaginis</name>
    <name type="common">Wood tiger moth</name>
    <name type="synonym">Phalaena plantaginis</name>
    <dbReference type="NCBI Taxonomy" id="874455"/>
    <lineage>
        <taxon>Eukaryota</taxon>
        <taxon>Metazoa</taxon>
        <taxon>Ecdysozoa</taxon>
        <taxon>Arthropoda</taxon>
        <taxon>Hexapoda</taxon>
        <taxon>Insecta</taxon>
        <taxon>Pterygota</taxon>
        <taxon>Neoptera</taxon>
        <taxon>Endopterygota</taxon>
        <taxon>Lepidoptera</taxon>
        <taxon>Glossata</taxon>
        <taxon>Ditrysia</taxon>
        <taxon>Noctuoidea</taxon>
        <taxon>Erebidae</taxon>
        <taxon>Arctiinae</taxon>
        <taxon>Arctia</taxon>
    </lineage>
</organism>
<evidence type="ECO:0000313" key="3">
    <source>
        <dbReference type="Proteomes" id="UP000494256"/>
    </source>
</evidence>
<gene>
    <name evidence="2" type="ORF">APLA_LOCUS14133</name>
</gene>
<dbReference type="OrthoDB" id="7694678at2759"/>
<comment type="caution">
    <text evidence="2">The sequence shown here is derived from an EMBL/GenBank/DDBJ whole genome shotgun (WGS) entry which is preliminary data.</text>
</comment>
<dbReference type="Pfam" id="PF14223">
    <property type="entry name" value="Retrotran_gag_2"/>
    <property type="match status" value="1"/>
</dbReference>
<dbReference type="Pfam" id="PF22936">
    <property type="entry name" value="Pol_BBD"/>
    <property type="match status" value="1"/>
</dbReference>
<dbReference type="Proteomes" id="UP000494256">
    <property type="component" value="Unassembled WGS sequence"/>
</dbReference>
<dbReference type="EMBL" id="CADEBD010000381">
    <property type="protein sequence ID" value="CAB3252822.1"/>
    <property type="molecule type" value="Genomic_DNA"/>
</dbReference>
<reference evidence="2 3" key="1">
    <citation type="submission" date="2020-04" db="EMBL/GenBank/DDBJ databases">
        <authorList>
            <person name="Wallbank WR R."/>
            <person name="Pardo Diaz C."/>
            <person name="Kozak K."/>
            <person name="Martin S."/>
            <person name="Jiggins C."/>
            <person name="Moest M."/>
            <person name="Warren A I."/>
            <person name="Byers J.R.P. K."/>
            <person name="Montejo-Kovacevich G."/>
            <person name="Yen C E."/>
        </authorList>
    </citation>
    <scope>NUCLEOTIDE SEQUENCE [LARGE SCALE GENOMIC DNA]</scope>
</reference>
<accession>A0A8S1B7Z6</accession>
<dbReference type="InterPro" id="IPR054722">
    <property type="entry name" value="PolX-like_BBD"/>
</dbReference>
<evidence type="ECO:0000313" key="2">
    <source>
        <dbReference type="EMBL" id="CAB3252822.1"/>
    </source>
</evidence>
<protein>
    <recommendedName>
        <fullName evidence="1">Retrovirus-related Pol polyprotein from transposon TNT 1-94-like beta-barrel domain-containing protein</fullName>
    </recommendedName>
</protein>
<sequence>MENSKLKRNIKPFNGEKYSVWKFRIRALLSEIDVISVIDEEVPATRSQEWTTKNCIAKSTIVEYLEDSYLGFAKEEITAKYIFKNLDALYERKSLATQLALRKQLLSLKLHGDTPLIKHFTIFEDLIMELLAAGAKLEETDKVSHLLLTLPATYDGVITAIETLSEDNLTLGFVKTRLLDHEVKLKTESRDTIAKVGELITATKRGTIKVTSDMGIDGILEDVLFCPEVPYNLLSVSKIQRAGLTIIFDQDGAHIFKDGNTLINGKQLADVLTKPLPSIAFKTHRAKMGCNVTWFD</sequence>
<dbReference type="AlphaFoldDB" id="A0A8S1B7Z6"/>
<proteinExistence type="predicted"/>
<evidence type="ECO:0000259" key="1">
    <source>
        <dbReference type="Pfam" id="PF22936"/>
    </source>
</evidence>